<name>A0A930KK68_9MICC</name>
<dbReference type="EMBL" id="JABZXJ010000012">
    <property type="protein sequence ID" value="MBF1649302.1"/>
    <property type="molecule type" value="Genomic_DNA"/>
</dbReference>
<protein>
    <submittedName>
        <fullName evidence="1">Chloride channel protein</fullName>
    </submittedName>
</protein>
<organism evidence="1 2">
    <name type="scientific">Rothia dentocariosa</name>
    <dbReference type="NCBI Taxonomy" id="2047"/>
    <lineage>
        <taxon>Bacteria</taxon>
        <taxon>Bacillati</taxon>
        <taxon>Actinomycetota</taxon>
        <taxon>Actinomycetes</taxon>
        <taxon>Micrococcales</taxon>
        <taxon>Micrococcaceae</taxon>
        <taxon>Rothia</taxon>
    </lineage>
</organism>
<accession>A0A930KK68</accession>
<evidence type="ECO:0000313" key="1">
    <source>
        <dbReference type="EMBL" id="MBF1649302.1"/>
    </source>
</evidence>
<dbReference type="AlphaFoldDB" id="A0A930KK68"/>
<gene>
    <name evidence="1" type="ORF">HXO56_04250</name>
</gene>
<feature type="non-terminal residue" evidence="1">
    <location>
        <position position="64"/>
    </location>
</feature>
<sequence length="64" mass="7048">MKTRLIRCAHLLLCTVLIGAATGGGAIILHYLLDIMQELTFGHTEAEHPIVTDHSDTVRRVLVL</sequence>
<comment type="caution">
    <text evidence="1">The sequence shown here is derived from an EMBL/GenBank/DDBJ whole genome shotgun (WGS) entry which is preliminary data.</text>
</comment>
<proteinExistence type="predicted"/>
<dbReference type="Proteomes" id="UP000769484">
    <property type="component" value="Unassembled WGS sequence"/>
</dbReference>
<evidence type="ECO:0000313" key="2">
    <source>
        <dbReference type="Proteomes" id="UP000769484"/>
    </source>
</evidence>
<reference evidence="1" key="1">
    <citation type="submission" date="2020-04" db="EMBL/GenBank/DDBJ databases">
        <title>Deep metagenomics examines the oral microbiome during advanced dental caries in children, revealing novel taxa and co-occurrences with host molecules.</title>
        <authorList>
            <person name="Baker J.L."/>
            <person name="Morton J.T."/>
            <person name="Dinis M."/>
            <person name="Alvarez R."/>
            <person name="Tran N.C."/>
            <person name="Knight R."/>
            <person name="Edlund A."/>
        </authorList>
    </citation>
    <scope>NUCLEOTIDE SEQUENCE</scope>
    <source>
        <strain evidence="1">JCVI_47_bin.4</strain>
    </source>
</reference>